<keyword evidence="2" id="KW-0732">Signal</keyword>
<dbReference type="EMBL" id="NUSQ01000157">
    <property type="protein sequence ID" value="PHD62753.1"/>
    <property type="molecule type" value="Genomic_DNA"/>
</dbReference>
<evidence type="ECO:0000313" key="4">
    <source>
        <dbReference type="Proteomes" id="UP000225997"/>
    </source>
</evidence>
<protein>
    <recommendedName>
        <fullName evidence="5">Phr family secreted Rap phosphatase inhibitor</fullName>
    </recommendedName>
</protein>
<comment type="caution">
    <text evidence="3">The sequence shown here is derived from an EMBL/GenBank/DDBJ whole genome shotgun (WGS) entry which is preliminary data.</text>
</comment>
<accession>A0A2C4QEA0</accession>
<dbReference type="RefSeq" id="WP_100064312.1">
    <property type="nucleotide sequence ID" value="NZ_NUSQ01000157.1"/>
</dbReference>
<proteinExistence type="predicted"/>
<reference evidence="3 4" key="1">
    <citation type="submission" date="2017-09" db="EMBL/GenBank/DDBJ databases">
        <title>Large-scale bioinformatics analysis of Bacillus genomes uncovers conserved roles of natural products in bacterial physiology.</title>
        <authorList>
            <consortium name="Agbiome Team Llc"/>
            <person name="Bleich R.M."/>
            <person name="Grubbs K.J."/>
            <person name="Santa Maria K.C."/>
            <person name="Allen S.E."/>
            <person name="Farag S."/>
            <person name="Shank E.A."/>
            <person name="Bowers A."/>
        </authorList>
    </citation>
    <scope>NUCLEOTIDE SEQUENCE [LARGE SCALE GENOMIC DNA]</scope>
    <source>
        <strain evidence="3 4">AFS044250</strain>
    </source>
</reference>
<evidence type="ECO:0000313" key="3">
    <source>
        <dbReference type="EMBL" id="PHD62753.1"/>
    </source>
</evidence>
<gene>
    <name evidence="3" type="ORF">COF40_25890</name>
</gene>
<evidence type="ECO:0000256" key="2">
    <source>
        <dbReference type="SAM" id="SignalP"/>
    </source>
</evidence>
<feature type="signal peptide" evidence="2">
    <location>
        <begin position="1"/>
        <end position="19"/>
    </location>
</feature>
<name>A0A2C4QEA0_9BACI</name>
<feature type="region of interest" description="Disordered" evidence="1">
    <location>
        <begin position="34"/>
        <end position="67"/>
    </location>
</feature>
<feature type="chain" id="PRO_5039529393" description="Phr family secreted Rap phosphatase inhibitor" evidence="2">
    <location>
        <begin position="20"/>
        <end position="67"/>
    </location>
</feature>
<dbReference type="AlphaFoldDB" id="A0A2C4QEA0"/>
<dbReference type="Proteomes" id="UP000225997">
    <property type="component" value="Unassembled WGS sequence"/>
</dbReference>
<evidence type="ECO:0008006" key="5">
    <source>
        <dbReference type="Google" id="ProtNLM"/>
    </source>
</evidence>
<organism evidence="3 4">
    <name type="scientific">Bacillus toyonensis</name>
    <dbReference type="NCBI Taxonomy" id="155322"/>
    <lineage>
        <taxon>Bacteria</taxon>
        <taxon>Bacillati</taxon>
        <taxon>Bacillota</taxon>
        <taxon>Bacilli</taxon>
        <taxon>Bacillales</taxon>
        <taxon>Bacillaceae</taxon>
        <taxon>Bacillus</taxon>
        <taxon>Bacillus cereus group</taxon>
    </lineage>
</organism>
<sequence>MKKIVLTVIGFAFTFSVLGSHDFNAVALNKGDTGGAPARPDYAGFNKGDTGGAPADNKGDGGGVSQL</sequence>
<evidence type="ECO:0000256" key="1">
    <source>
        <dbReference type="SAM" id="MobiDB-lite"/>
    </source>
</evidence>